<proteinExistence type="predicted"/>
<dbReference type="EMBL" id="LBYC01000010">
    <property type="protein sequence ID" value="KKR42995.1"/>
    <property type="molecule type" value="Genomic_DNA"/>
</dbReference>
<dbReference type="PATRIC" id="fig|1618776.3.peg.509"/>
<accession>A0A0G0T7B7</accession>
<organism evidence="1 2">
    <name type="scientific">Candidatus Nomurabacteria bacterium GW2011_GWF2_40_12</name>
    <dbReference type="NCBI Taxonomy" id="1618776"/>
    <lineage>
        <taxon>Bacteria</taxon>
        <taxon>Candidatus Nomuraibacteriota</taxon>
    </lineage>
</organism>
<evidence type="ECO:0000313" key="2">
    <source>
        <dbReference type="Proteomes" id="UP000034301"/>
    </source>
</evidence>
<dbReference type="Proteomes" id="UP000034301">
    <property type="component" value="Unassembled WGS sequence"/>
</dbReference>
<dbReference type="AlphaFoldDB" id="A0A0G0T7B7"/>
<reference evidence="1 2" key="1">
    <citation type="journal article" date="2015" name="Nature">
        <title>rRNA introns, odd ribosomes, and small enigmatic genomes across a large radiation of phyla.</title>
        <authorList>
            <person name="Brown C.T."/>
            <person name="Hug L.A."/>
            <person name="Thomas B.C."/>
            <person name="Sharon I."/>
            <person name="Castelle C.J."/>
            <person name="Singh A."/>
            <person name="Wilkins M.J."/>
            <person name="Williams K.H."/>
            <person name="Banfield J.F."/>
        </authorList>
    </citation>
    <scope>NUCLEOTIDE SEQUENCE [LARGE SCALE GENOMIC DNA]</scope>
</reference>
<protein>
    <submittedName>
        <fullName evidence="1">Uncharacterized protein</fullName>
    </submittedName>
</protein>
<sequence>MCRMSSNPENSYIRNIDNRNLPPRKAVSEELARKAEGVIIGCLNEQLKGKNIEVRPATPTEDSGHKDEGGKQIDAVLNIAGKAGMCIQITTARDPDVQRKKLMQLKENPFVRLEEMKREETPIPKVVVSINPEEVTSFLGDSSFSKHPQIWAKIKSDITNSLLYVLNITKNEKEKAKAQELLILLADSGTTEH</sequence>
<name>A0A0G0T7B7_9BACT</name>
<evidence type="ECO:0000313" key="1">
    <source>
        <dbReference type="EMBL" id="KKR42995.1"/>
    </source>
</evidence>
<comment type="caution">
    <text evidence="1">The sequence shown here is derived from an EMBL/GenBank/DDBJ whole genome shotgun (WGS) entry which is preliminary data.</text>
</comment>
<gene>
    <name evidence="1" type="ORF">UT78_C0010G0003</name>
</gene>